<evidence type="ECO:0000256" key="9">
    <source>
        <dbReference type="ARBA" id="ARBA00023170"/>
    </source>
</evidence>
<keyword evidence="10" id="KW-0325">Glycoprotein</keyword>
<keyword evidence="5 13" id="KW-0812">Transmembrane</keyword>
<evidence type="ECO:0000256" key="5">
    <source>
        <dbReference type="ARBA" id="ARBA00022692"/>
    </source>
</evidence>
<name>A0A6P6DYW9_OCTDE</name>
<dbReference type="InParanoid" id="A0A6P6DYW9"/>
<sequence length="104" mass="12024">MSMFVQIMSLVISHVEFITGNFGNASITMANFMQQYICILTQYCIPDNFSLLIFSLWKHLKRMQESVRESRNISTTAHIKALHIIVTFLLLHIIISLFFGIRVS</sequence>
<evidence type="ECO:0000256" key="6">
    <source>
        <dbReference type="ARBA" id="ARBA00022989"/>
    </source>
</evidence>
<accession>A0A6P6DYW9</accession>
<keyword evidence="4" id="KW-0716">Sensory transduction</keyword>
<comment type="subcellular location">
    <subcellularLocation>
        <location evidence="1">Membrane</location>
        <topology evidence="1">Multi-pass membrane protein</topology>
    </subcellularLocation>
</comment>
<keyword evidence="6 13" id="KW-1133">Transmembrane helix</keyword>
<comment type="similarity">
    <text evidence="2 12">Belongs to the G-protein coupled receptor T2R family.</text>
</comment>
<evidence type="ECO:0000256" key="12">
    <source>
        <dbReference type="RuleBase" id="RU004423"/>
    </source>
</evidence>
<dbReference type="PANTHER" id="PTHR11394:SF23">
    <property type="entry name" value="TASTE RECEPTOR TYPE 2 MEMBER 14"/>
    <property type="match status" value="1"/>
</dbReference>
<dbReference type="OrthoDB" id="8876749at2759"/>
<evidence type="ECO:0000256" key="11">
    <source>
        <dbReference type="ARBA" id="ARBA00023224"/>
    </source>
</evidence>
<dbReference type="GO" id="GO:0004930">
    <property type="term" value="F:G protein-coupled receptor activity"/>
    <property type="evidence" value="ECO:0007669"/>
    <property type="project" value="UniProtKB-KW"/>
</dbReference>
<dbReference type="InterPro" id="IPR007960">
    <property type="entry name" value="TAS2R"/>
</dbReference>
<evidence type="ECO:0000313" key="15">
    <source>
        <dbReference type="RefSeq" id="XP_023565230.1"/>
    </source>
</evidence>
<dbReference type="GeneID" id="105741448"/>
<keyword evidence="3" id="KW-0919">Taste</keyword>
<keyword evidence="9" id="KW-0675">Receptor</keyword>
<evidence type="ECO:0000313" key="14">
    <source>
        <dbReference type="Proteomes" id="UP000515203"/>
    </source>
</evidence>
<organism evidence="14 15">
    <name type="scientific">Octodon degus</name>
    <name type="common">Degu</name>
    <name type="synonym">Sciurus degus</name>
    <dbReference type="NCBI Taxonomy" id="10160"/>
    <lineage>
        <taxon>Eukaryota</taxon>
        <taxon>Metazoa</taxon>
        <taxon>Chordata</taxon>
        <taxon>Craniata</taxon>
        <taxon>Vertebrata</taxon>
        <taxon>Euteleostomi</taxon>
        <taxon>Mammalia</taxon>
        <taxon>Eutheria</taxon>
        <taxon>Euarchontoglires</taxon>
        <taxon>Glires</taxon>
        <taxon>Rodentia</taxon>
        <taxon>Hystricomorpha</taxon>
        <taxon>Octodontidae</taxon>
        <taxon>Octodon</taxon>
    </lineage>
</organism>
<dbReference type="Pfam" id="PF05296">
    <property type="entry name" value="TAS2R"/>
    <property type="match status" value="1"/>
</dbReference>
<evidence type="ECO:0000256" key="8">
    <source>
        <dbReference type="ARBA" id="ARBA00023136"/>
    </source>
</evidence>
<dbReference type="Proteomes" id="UP000515203">
    <property type="component" value="Unplaced"/>
</dbReference>
<reference evidence="15" key="1">
    <citation type="submission" date="2025-08" db="UniProtKB">
        <authorList>
            <consortium name="RefSeq"/>
        </authorList>
    </citation>
    <scope>IDENTIFICATION</scope>
</reference>
<evidence type="ECO:0000256" key="7">
    <source>
        <dbReference type="ARBA" id="ARBA00023040"/>
    </source>
</evidence>
<dbReference type="GO" id="GO:0016020">
    <property type="term" value="C:membrane"/>
    <property type="evidence" value="ECO:0007669"/>
    <property type="project" value="UniProtKB-SubCell"/>
</dbReference>
<evidence type="ECO:0000256" key="3">
    <source>
        <dbReference type="ARBA" id="ARBA00022480"/>
    </source>
</evidence>
<protein>
    <submittedName>
        <fullName evidence="15">Taste receptor type 2 member 113-like</fullName>
    </submittedName>
</protein>
<dbReference type="PANTHER" id="PTHR11394">
    <property type="entry name" value="TASTE RECEPTOR TYPE 2"/>
    <property type="match status" value="1"/>
</dbReference>
<proteinExistence type="inferred from homology"/>
<keyword evidence="14" id="KW-1185">Reference proteome</keyword>
<dbReference type="RefSeq" id="XP_023565230.1">
    <property type="nucleotide sequence ID" value="XM_023709462.1"/>
</dbReference>
<dbReference type="GO" id="GO:0033038">
    <property type="term" value="F:bitter taste receptor activity"/>
    <property type="evidence" value="ECO:0007669"/>
    <property type="project" value="InterPro"/>
</dbReference>
<keyword evidence="7" id="KW-0297">G-protein coupled receptor</keyword>
<evidence type="ECO:0000256" key="1">
    <source>
        <dbReference type="ARBA" id="ARBA00004141"/>
    </source>
</evidence>
<keyword evidence="11" id="KW-0807">Transducer</keyword>
<evidence type="ECO:0000256" key="10">
    <source>
        <dbReference type="ARBA" id="ARBA00023180"/>
    </source>
</evidence>
<feature type="transmembrane region" description="Helical" evidence="13">
    <location>
        <begin position="78"/>
        <end position="101"/>
    </location>
</feature>
<evidence type="ECO:0000256" key="13">
    <source>
        <dbReference type="SAM" id="Phobius"/>
    </source>
</evidence>
<evidence type="ECO:0000256" key="4">
    <source>
        <dbReference type="ARBA" id="ARBA00022606"/>
    </source>
</evidence>
<evidence type="ECO:0000256" key="2">
    <source>
        <dbReference type="ARBA" id="ARBA00007376"/>
    </source>
</evidence>
<dbReference type="AlphaFoldDB" id="A0A6P6DYW9"/>
<keyword evidence="8 13" id="KW-0472">Membrane</keyword>
<gene>
    <name evidence="15" type="primary">LOC105741448</name>
</gene>